<reference evidence="1" key="1">
    <citation type="submission" date="2020-07" db="EMBL/GenBank/DDBJ databases">
        <title>Ethylene signaling mediates host invasion by parasitic plants.</title>
        <authorList>
            <person name="Yoshida S."/>
        </authorList>
    </citation>
    <scope>NUCLEOTIDE SEQUENCE</scope>
    <source>
        <strain evidence="1">Okayama</strain>
    </source>
</reference>
<organism evidence="1 2">
    <name type="scientific">Phtheirospermum japonicum</name>
    <dbReference type="NCBI Taxonomy" id="374723"/>
    <lineage>
        <taxon>Eukaryota</taxon>
        <taxon>Viridiplantae</taxon>
        <taxon>Streptophyta</taxon>
        <taxon>Embryophyta</taxon>
        <taxon>Tracheophyta</taxon>
        <taxon>Spermatophyta</taxon>
        <taxon>Magnoliopsida</taxon>
        <taxon>eudicotyledons</taxon>
        <taxon>Gunneridae</taxon>
        <taxon>Pentapetalae</taxon>
        <taxon>asterids</taxon>
        <taxon>lamiids</taxon>
        <taxon>Lamiales</taxon>
        <taxon>Orobanchaceae</taxon>
        <taxon>Orobanchaceae incertae sedis</taxon>
        <taxon>Phtheirospermum</taxon>
    </lineage>
</organism>
<name>A0A830BJY2_9LAMI</name>
<comment type="caution">
    <text evidence="1">The sequence shown here is derived from an EMBL/GenBank/DDBJ whole genome shotgun (WGS) entry which is preliminary data.</text>
</comment>
<proteinExistence type="predicted"/>
<keyword evidence="2" id="KW-1185">Reference proteome</keyword>
<dbReference type="EMBL" id="BMAC01000097">
    <property type="protein sequence ID" value="GFP85024.1"/>
    <property type="molecule type" value="Genomic_DNA"/>
</dbReference>
<evidence type="ECO:0000313" key="2">
    <source>
        <dbReference type="Proteomes" id="UP000653305"/>
    </source>
</evidence>
<dbReference type="Proteomes" id="UP000653305">
    <property type="component" value="Unassembled WGS sequence"/>
</dbReference>
<gene>
    <name evidence="1" type="ORF">PHJA_000646200</name>
</gene>
<sequence length="190" mass="22128">MAVTVDANQKVVPLACAVVDSDSYSSWQWFLHMVAKYIIRDIEGVCFISDRFRKHVKSVKLKDMCFKDGAEPRVTVFHKIMEQIKALDPDAFAYLDGIDKRKWTLSHDGGKRCGILTTNMSESINGVMKRARRLPITTIVRITFLRSVQNFYDRLKDATRVHNMQQFWPDKIYNLFRERQKLGSSYMLIV</sequence>
<protein>
    <recommendedName>
        <fullName evidence="3">Transposase</fullName>
    </recommendedName>
</protein>
<dbReference type="PANTHER" id="PTHR31973:SF195">
    <property type="entry name" value="MUDR FAMILY TRANSPOSASE"/>
    <property type="match status" value="1"/>
</dbReference>
<evidence type="ECO:0000313" key="1">
    <source>
        <dbReference type="EMBL" id="GFP85024.1"/>
    </source>
</evidence>
<accession>A0A830BJY2</accession>
<dbReference type="PANTHER" id="PTHR31973">
    <property type="entry name" value="POLYPROTEIN, PUTATIVE-RELATED"/>
    <property type="match status" value="1"/>
</dbReference>
<dbReference type="AlphaFoldDB" id="A0A830BJY2"/>
<evidence type="ECO:0008006" key="3">
    <source>
        <dbReference type="Google" id="ProtNLM"/>
    </source>
</evidence>
<dbReference type="OrthoDB" id="1747431at2759"/>